<name>A0ABV8UD02_9PROT</name>
<evidence type="ECO:0000313" key="14">
    <source>
        <dbReference type="EMBL" id="MFC4349010.1"/>
    </source>
</evidence>
<feature type="domain" description="TonB-dependent receptor-like beta-barrel" evidence="12">
    <location>
        <begin position="210"/>
        <end position="621"/>
    </location>
</feature>
<dbReference type="Pfam" id="PF00593">
    <property type="entry name" value="TonB_dep_Rec_b-barrel"/>
    <property type="match status" value="1"/>
</dbReference>
<evidence type="ECO:0000259" key="12">
    <source>
        <dbReference type="Pfam" id="PF00593"/>
    </source>
</evidence>
<keyword evidence="6 11" id="KW-0798">TonB box</keyword>
<keyword evidence="5" id="KW-0732">Signal</keyword>
<dbReference type="Gene3D" id="2.170.130.10">
    <property type="entry name" value="TonB-dependent receptor, plug domain"/>
    <property type="match status" value="1"/>
</dbReference>
<dbReference type="InterPro" id="IPR037066">
    <property type="entry name" value="Plug_dom_sf"/>
</dbReference>
<evidence type="ECO:0000256" key="6">
    <source>
        <dbReference type="ARBA" id="ARBA00023077"/>
    </source>
</evidence>
<keyword evidence="3 10" id="KW-1134">Transmembrane beta strand</keyword>
<dbReference type="PANTHER" id="PTHR30069:SF29">
    <property type="entry name" value="HEMOGLOBIN AND HEMOGLOBIN-HAPTOGLOBIN-BINDING PROTEIN 1-RELATED"/>
    <property type="match status" value="1"/>
</dbReference>
<evidence type="ECO:0000256" key="3">
    <source>
        <dbReference type="ARBA" id="ARBA00022452"/>
    </source>
</evidence>
<gene>
    <name evidence="14" type="ORF">ACFO5Q_14240</name>
</gene>
<evidence type="ECO:0000256" key="9">
    <source>
        <dbReference type="ARBA" id="ARBA00023237"/>
    </source>
</evidence>
<evidence type="ECO:0000256" key="10">
    <source>
        <dbReference type="PROSITE-ProRule" id="PRU01360"/>
    </source>
</evidence>
<accession>A0ABV8UD02</accession>
<feature type="domain" description="TonB-dependent receptor plug" evidence="13">
    <location>
        <begin position="19"/>
        <end position="117"/>
    </location>
</feature>
<evidence type="ECO:0000256" key="4">
    <source>
        <dbReference type="ARBA" id="ARBA00022692"/>
    </source>
</evidence>
<keyword evidence="15" id="KW-1185">Reference proteome</keyword>
<dbReference type="InterPro" id="IPR036942">
    <property type="entry name" value="Beta-barrel_TonB_sf"/>
</dbReference>
<keyword evidence="4 10" id="KW-0812">Transmembrane</keyword>
<dbReference type="PROSITE" id="PS52016">
    <property type="entry name" value="TONB_DEPENDENT_REC_3"/>
    <property type="match status" value="1"/>
</dbReference>
<evidence type="ECO:0000256" key="11">
    <source>
        <dbReference type="RuleBase" id="RU003357"/>
    </source>
</evidence>
<evidence type="ECO:0000256" key="2">
    <source>
        <dbReference type="ARBA" id="ARBA00022448"/>
    </source>
</evidence>
<sequence>MSQRRLEGAASGSSETILEVRKSSVDRLDKVLGTVPGVGLFRRADSRTAHPTTQGLSMRGVGANGAGRVLVTLDGVPLNDPFGGWIYWSSLNSLDVGDAVVRKGGSPGAFGAQALAGQVDLRSTTLRDAYDGARGWLGSDDSKNIGVRYVKEFKGGSLALSGGYFDTNGDYLLAENQRGSVDVRAASETAYIGINGGYEFEDAYVVGHVRYFKEDRVNGLSLAVNETEALDASLTVTGYADAFDWELITYYRTRDFANVFASARDDRTTERAVLDQFDVPAWGAGVLARVQFDGVEFGMDGRRMSGETNERFRNLGAGFTRQRRAGGDQWTLGFYGEYSHEADWGALSATLRYDRWRTYSGVRDEYNIEDGFPGFASPDRSDLVPNRKGGGWTGRVGYERALTGAIDMRAAAYKTWRLPTLNEYYRPFRVVNDITEANPNLTPETLYGAEIGFDYEPLNTVKLSATYYRNWLKDGVGNVTIGFGPGFFPLGGFVPDGGVLRQRANVDESITDGIELDAMLELETHWTLSASYLYARARITKFDAMPELIGKHPVQTPRHTATVRAAYSGDGWDMNIEGRYAGGQYDDDLNTRRLDAIFTVNAGARYDISGSFTLTAQMENLFDAKVVSAVTADGLETLAQRRFWRIGLEASF</sequence>
<evidence type="ECO:0000256" key="1">
    <source>
        <dbReference type="ARBA" id="ARBA00004571"/>
    </source>
</evidence>
<organism evidence="14 15">
    <name type="scientific">Kordiimonas lipolytica</name>
    <dbReference type="NCBI Taxonomy" id="1662421"/>
    <lineage>
        <taxon>Bacteria</taxon>
        <taxon>Pseudomonadati</taxon>
        <taxon>Pseudomonadota</taxon>
        <taxon>Alphaproteobacteria</taxon>
        <taxon>Kordiimonadales</taxon>
        <taxon>Kordiimonadaceae</taxon>
        <taxon>Kordiimonas</taxon>
    </lineage>
</organism>
<dbReference type="SUPFAM" id="SSF56935">
    <property type="entry name" value="Porins"/>
    <property type="match status" value="1"/>
</dbReference>
<evidence type="ECO:0000256" key="7">
    <source>
        <dbReference type="ARBA" id="ARBA00023136"/>
    </source>
</evidence>
<evidence type="ECO:0000259" key="13">
    <source>
        <dbReference type="Pfam" id="PF07715"/>
    </source>
</evidence>
<dbReference type="InterPro" id="IPR000531">
    <property type="entry name" value="Beta-barrel_TonB"/>
</dbReference>
<dbReference type="Proteomes" id="UP001595776">
    <property type="component" value="Unassembled WGS sequence"/>
</dbReference>
<keyword evidence="2 10" id="KW-0813">Transport</keyword>
<dbReference type="PANTHER" id="PTHR30069">
    <property type="entry name" value="TONB-DEPENDENT OUTER MEMBRANE RECEPTOR"/>
    <property type="match status" value="1"/>
</dbReference>
<dbReference type="InterPro" id="IPR039426">
    <property type="entry name" value="TonB-dep_rcpt-like"/>
</dbReference>
<dbReference type="Pfam" id="PF07715">
    <property type="entry name" value="Plug"/>
    <property type="match status" value="1"/>
</dbReference>
<evidence type="ECO:0000256" key="5">
    <source>
        <dbReference type="ARBA" id="ARBA00022729"/>
    </source>
</evidence>
<dbReference type="EMBL" id="JBHSCR010000014">
    <property type="protein sequence ID" value="MFC4349010.1"/>
    <property type="molecule type" value="Genomic_DNA"/>
</dbReference>
<comment type="similarity">
    <text evidence="10 11">Belongs to the TonB-dependent receptor family.</text>
</comment>
<keyword evidence="7 10" id="KW-0472">Membrane</keyword>
<dbReference type="Gene3D" id="2.40.170.20">
    <property type="entry name" value="TonB-dependent receptor, beta-barrel domain"/>
    <property type="match status" value="1"/>
</dbReference>
<evidence type="ECO:0000256" key="8">
    <source>
        <dbReference type="ARBA" id="ARBA00023170"/>
    </source>
</evidence>
<keyword evidence="8 14" id="KW-0675">Receptor</keyword>
<comment type="caution">
    <text evidence="14">The sequence shown here is derived from an EMBL/GenBank/DDBJ whole genome shotgun (WGS) entry which is preliminary data.</text>
</comment>
<comment type="subcellular location">
    <subcellularLocation>
        <location evidence="1 10">Cell outer membrane</location>
        <topology evidence="1 10">Multi-pass membrane protein</topology>
    </subcellularLocation>
</comment>
<dbReference type="InterPro" id="IPR012910">
    <property type="entry name" value="Plug_dom"/>
</dbReference>
<proteinExistence type="inferred from homology"/>
<keyword evidence="9 10" id="KW-0998">Cell outer membrane</keyword>
<reference evidence="15" key="1">
    <citation type="journal article" date="2019" name="Int. J. Syst. Evol. Microbiol.">
        <title>The Global Catalogue of Microorganisms (GCM) 10K type strain sequencing project: providing services to taxonomists for standard genome sequencing and annotation.</title>
        <authorList>
            <consortium name="The Broad Institute Genomics Platform"/>
            <consortium name="The Broad Institute Genome Sequencing Center for Infectious Disease"/>
            <person name="Wu L."/>
            <person name="Ma J."/>
        </authorList>
    </citation>
    <scope>NUCLEOTIDE SEQUENCE [LARGE SCALE GENOMIC DNA]</scope>
    <source>
        <strain evidence="15">CGMCC 1.15304</strain>
    </source>
</reference>
<evidence type="ECO:0000313" key="15">
    <source>
        <dbReference type="Proteomes" id="UP001595776"/>
    </source>
</evidence>
<protein>
    <submittedName>
        <fullName evidence="14">TonB-dependent receptor</fullName>
    </submittedName>
</protein>
<dbReference type="RefSeq" id="WP_197420918.1">
    <property type="nucleotide sequence ID" value="NZ_JBHSCR010000014.1"/>
</dbReference>